<evidence type="ECO:0000259" key="3">
    <source>
        <dbReference type="Pfam" id="PF12874"/>
    </source>
</evidence>
<dbReference type="EMBL" id="KB310053">
    <property type="protein sequence ID" value="ELT92650.1"/>
    <property type="molecule type" value="Genomic_DNA"/>
</dbReference>
<dbReference type="EnsemblMetazoa" id="CapteT90932">
    <property type="protein sequence ID" value="CapteP90932"/>
    <property type="gene ID" value="CapteG90932"/>
</dbReference>
<sequence length="1329" mass="150637">RQMSYDSVRKIVQAEGKSARNLVKFDVPILSPQPDNAPKNFGPRGSSVRPASRSLSRPRSTAKKPDSDHGKSPEGSRTPSGKRTDLRARYWAYLFENLSRAVDEIYVTCETDDSTLECKEVIMMLEQFTKDFKSLIERMDLMRTYEHDTKVGQRPQSLAWELRKSSPGKNLSSSGKENFMPSPSVSRSLNFGTTSKSPEPVTAASWADRVKGIKSTPDSKQENGVVSAEDCDGWETVQRNSRSRTRPTSAGSSHGLQKELLKRIVEGPQSKQPALLKRSSSMLDTLTPQPHTQQPISSLSAENLSKHCGGVNDKNLAIEAFVKSIRRHSQDGGIPLAWQPKREDDLSSEEDEILATRLESVESALQDALDEEDQLQDQLELETDAALASAIQEEETWRKELEREENACVPEVDLEEGVATTEGGSDLASSLLPKPIDWESIESEYDGKMSSGMGTSWVDIIEEAESRTPGRVVDLHEKLSSPSRKRSPTESKRRHEEKQAKARELREKLLQDKAERLRVLSKKVEEMQVWKEELLSQKKSSMDRRLQRAEEKRQLQLQLRIRKAHEEEAKANEIAFINQLSAQNKRHDIMSKLHESEARLQDIQEERIRKHEEKLAKEAKAEERRKALEADRLARLQEMQEKRKQRQNEFEQRQMEKEKGRQEVARAKERDRDERIAALNQQQQTHIQQLQKKIQKRQDDTDRRHKEKLERIQEKAFRMSILQHSVEDEASGDRTPQPPPKLIPYEKKKICDACNVLIPSEVHLLSHLRGTKHQQMLSESDNQTRKEIVRRFRAVYLSVFNRVSDAPVDRQDPKQVSDKERRKSLKKRCKKLRQRMTQRGSEYETSLTAKSSPSSANDSENRNKLQKLVKDLVKYVSSTHDTGPWPQNKAHALDRALGEIARTLDKKVTNDPIVLKNAGGLTALCRILMVIADSSNDMAPVIPQKSLLLACSVLKSCCKGVVDNCQYMLFSNKISLLIDLLSHQLDVRCIVSKYSHFAFWNEFPQMVAPVENASSSSWQCSPVTSCLLQTLACIISGLVKNQQSAEKLTNQQREAMTSRNNDVISYLVSVGVVDRLTMFFNSIRGSIDGDASLAEFLQHGISLLSSVTRLLSRRLTNRIVLNRLTYFLLSRTGSIFDDLRPDDSCQFLATLGTTDLAGLISLLYGVLLHAGAPGRGEQAPSPLPPHIVLTACAAFRLLNHLAVLDIHFFQSMLCEEGTSLEFRHVALHLLWVCSHQAHDELLHELILCIGYFSVLNGDNQAVVRSGHRPSILQQLCSLPFQYFSHPRLTSLLFPTLIACCYGSEDNRAILSQELSCALLHNFLQVRYEF</sequence>
<feature type="region of interest" description="Disordered" evidence="2">
    <location>
        <begin position="27"/>
        <end position="82"/>
    </location>
</feature>
<dbReference type="Gene3D" id="3.30.160.60">
    <property type="entry name" value="Classic Zinc Finger"/>
    <property type="match status" value="1"/>
</dbReference>
<dbReference type="EMBL" id="AMQN01013232">
    <property type="status" value="NOT_ANNOTATED_CDS"/>
    <property type="molecule type" value="Genomic_DNA"/>
</dbReference>
<dbReference type="STRING" id="283909.R7TNK3"/>
<gene>
    <name evidence="5" type="ORF">CAPTEDRAFT_90932</name>
</gene>
<evidence type="ECO:0000256" key="1">
    <source>
        <dbReference type="SAM" id="Coils"/>
    </source>
</evidence>
<dbReference type="Pfam" id="PF16501">
    <property type="entry name" value="SCAPER_N"/>
    <property type="match status" value="1"/>
</dbReference>
<feature type="region of interest" description="Disordered" evidence="2">
    <location>
        <begin position="639"/>
        <end position="671"/>
    </location>
</feature>
<feature type="domain" description="C2H2-type" evidence="3">
    <location>
        <begin position="750"/>
        <end position="773"/>
    </location>
</feature>
<dbReference type="EMBL" id="AMQN01013233">
    <property type="status" value="NOT_ANNOTATED_CDS"/>
    <property type="molecule type" value="Genomic_DNA"/>
</dbReference>
<feature type="compositionally biased region" description="Basic and acidic residues" evidence="2">
    <location>
        <begin position="63"/>
        <end position="74"/>
    </location>
</feature>
<dbReference type="FunCoup" id="R7TNK3">
    <property type="interactions" value="491"/>
</dbReference>
<feature type="domain" description="S phase cyclin A-associated protein in the endoplasmic reticulum N-terminal" evidence="4">
    <location>
        <begin position="81"/>
        <end position="173"/>
    </location>
</feature>
<dbReference type="InterPro" id="IPR013087">
    <property type="entry name" value="Znf_C2H2_type"/>
</dbReference>
<evidence type="ECO:0000313" key="7">
    <source>
        <dbReference type="Proteomes" id="UP000014760"/>
    </source>
</evidence>
<protein>
    <submittedName>
        <fullName evidence="5 6">Uncharacterized protein</fullName>
    </submittedName>
</protein>
<dbReference type="OMA" id="QSWVGGF"/>
<evidence type="ECO:0000256" key="2">
    <source>
        <dbReference type="SAM" id="MobiDB-lite"/>
    </source>
</evidence>
<dbReference type="OrthoDB" id="71500at2759"/>
<dbReference type="HOGENOM" id="CLU_005178_0_0_1"/>
<feature type="compositionally biased region" description="Low complexity" evidence="2">
    <location>
        <begin position="46"/>
        <end position="59"/>
    </location>
</feature>
<evidence type="ECO:0000313" key="5">
    <source>
        <dbReference type="EMBL" id="ELT92650.1"/>
    </source>
</evidence>
<dbReference type="SUPFAM" id="SSF57667">
    <property type="entry name" value="beta-beta-alpha zinc fingers"/>
    <property type="match status" value="1"/>
</dbReference>
<feature type="compositionally biased region" description="Basic and acidic residues" evidence="2">
    <location>
        <begin position="807"/>
        <end position="821"/>
    </location>
</feature>
<reference evidence="5 7" key="2">
    <citation type="journal article" date="2013" name="Nature">
        <title>Insights into bilaterian evolution from three spiralian genomes.</title>
        <authorList>
            <person name="Simakov O."/>
            <person name="Marletaz F."/>
            <person name="Cho S.J."/>
            <person name="Edsinger-Gonzales E."/>
            <person name="Havlak P."/>
            <person name="Hellsten U."/>
            <person name="Kuo D.H."/>
            <person name="Larsson T."/>
            <person name="Lv J."/>
            <person name="Arendt D."/>
            <person name="Savage R."/>
            <person name="Osoegawa K."/>
            <person name="de Jong P."/>
            <person name="Grimwood J."/>
            <person name="Chapman J.A."/>
            <person name="Shapiro H."/>
            <person name="Aerts A."/>
            <person name="Otillar R.P."/>
            <person name="Terry A.Y."/>
            <person name="Boore J.L."/>
            <person name="Grigoriev I.V."/>
            <person name="Lindberg D.R."/>
            <person name="Seaver E.C."/>
            <person name="Weisblat D.A."/>
            <person name="Putnam N.H."/>
            <person name="Rokhsar D.S."/>
        </authorList>
    </citation>
    <scope>NUCLEOTIDE SEQUENCE</scope>
    <source>
        <strain evidence="5 7">I ESC-2004</strain>
    </source>
</reference>
<reference evidence="6" key="3">
    <citation type="submission" date="2015-06" db="UniProtKB">
        <authorList>
            <consortium name="EnsemblMetazoa"/>
        </authorList>
    </citation>
    <scope>IDENTIFICATION</scope>
</reference>
<accession>R7TNK3</accession>
<feature type="compositionally biased region" description="Basic and acidic residues" evidence="2">
    <location>
        <begin position="469"/>
        <end position="479"/>
    </location>
</feature>
<feature type="compositionally biased region" description="Basic residues" evidence="2">
    <location>
        <begin position="822"/>
        <end position="836"/>
    </location>
</feature>
<feature type="compositionally biased region" description="Basic and acidic residues" evidence="2">
    <location>
        <begin position="487"/>
        <end position="501"/>
    </location>
</feature>
<organism evidence="5">
    <name type="scientific">Capitella teleta</name>
    <name type="common">Polychaete worm</name>
    <dbReference type="NCBI Taxonomy" id="283909"/>
    <lineage>
        <taxon>Eukaryota</taxon>
        <taxon>Metazoa</taxon>
        <taxon>Spiralia</taxon>
        <taxon>Lophotrochozoa</taxon>
        <taxon>Annelida</taxon>
        <taxon>Polychaeta</taxon>
        <taxon>Sedentaria</taxon>
        <taxon>Scolecida</taxon>
        <taxon>Capitellidae</taxon>
        <taxon>Capitella</taxon>
    </lineage>
</organism>
<proteinExistence type="predicted"/>
<keyword evidence="1" id="KW-0175">Coiled coil</keyword>
<dbReference type="InterPro" id="IPR032446">
    <property type="entry name" value="SCAPER_N"/>
</dbReference>
<feature type="coiled-coil region" evidence="1">
    <location>
        <begin position="358"/>
        <end position="407"/>
    </location>
</feature>
<reference evidence="7" key="1">
    <citation type="submission" date="2012-12" db="EMBL/GenBank/DDBJ databases">
        <authorList>
            <person name="Hellsten U."/>
            <person name="Grimwood J."/>
            <person name="Chapman J.A."/>
            <person name="Shapiro H."/>
            <person name="Aerts A."/>
            <person name="Otillar R.P."/>
            <person name="Terry A.Y."/>
            <person name="Boore J.L."/>
            <person name="Simakov O."/>
            <person name="Marletaz F."/>
            <person name="Cho S.-J."/>
            <person name="Edsinger-Gonzales E."/>
            <person name="Havlak P."/>
            <person name="Kuo D.-H."/>
            <person name="Larsson T."/>
            <person name="Lv J."/>
            <person name="Arendt D."/>
            <person name="Savage R."/>
            <person name="Osoegawa K."/>
            <person name="de Jong P."/>
            <person name="Lindberg D.R."/>
            <person name="Seaver E.C."/>
            <person name="Weisblat D.A."/>
            <person name="Putnam N.H."/>
            <person name="Grigoriev I.V."/>
            <person name="Rokhsar D.S."/>
        </authorList>
    </citation>
    <scope>NUCLEOTIDE SEQUENCE</scope>
    <source>
        <strain evidence="7">I ESC-2004</strain>
    </source>
</reference>
<feature type="region of interest" description="Disordered" evidence="2">
    <location>
        <begin position="164"/>
        <end position="256"/>
    </location>
</feature>
<feature type="non-terminal residue" evidence="5">
    <location>
        <position position="1"/>
    </location>
</feature>
<evidence type="ECO:0000259" key="4">
    <source>
        <dbReference type="Pfam" id="PF16501"/>
    </source>
</evidence>
<dbReference type="Pfam" id="PF12874">
    <property type="entry name" value="zf-met"/>
    <property type="match status" value="1"/>
</dbReference>
<feature type="region of interest" description="Disordered" evidence="2">
    <location>
        <begin position="469"/>
        <end position="501"/>
    </location>
</feature>
<dbReference type="PANTHER" id="PTHR31434">
    <property type="entry name" value="S PHASE CYCLIN A-ASSOCIATED PROTEIN IN THE ENDOPLASMIC RETICULUM"/>
    <property type="match status" value="1"/>
</dbReference>
<feature type="region of interest" description="Disordered" evidence="2">
    <location>
        <begin position="807"/>
        <end position="863"/>
    </location>
</feature>
<dbReference type="Proteomes" id="UP000014760">
    <property type="component" value="Unassembled WGS sequence"/>
</dbReference>
<dbReference type="PANTHER" id="PTHR31434:SF2">
    <property type="entry name" value="S PHASE CYCLIN A-ASSOCIATED PROTEIN IN THE ENDOPLASMIC RETICULUM"/>
    <property type="match status" value="1"/>
</dbReference>
<dbReference type="InterPro" id="IPR036236">
    <property type="entry name" value="Znf_C2H2_sf"/>
</dbReference>
<evidence type="ECO:0000313" key="6">
    <source>
        <dbReference type="EnsemblMetazoa" id="CapteP90932"/>
    </source>
</evidence>
<feature type="compositionally biased region" description="Polar residues" evidence="2">
    <location>
        <begin position="837"/>
        <end position="858"/>
    </location>
</feature>
<feature type="compositionally biased region" description="Polar residues" evidence="2">
    <location>
        <begin position="246"/>
        <end position="255"/>
    </location>
</feature>
<name>R7TNK3_CAPTE</name>
<feature type="compositionally biased region" description="Polar residues" evidence="2">
    <location>
        <begin position="167"/>
        <end position="197"/>
    </location>
</feature>
<keyword evidence="7" id="KW-1185">Reference proteome</keyword>
<dbReference type="EMBL" id="AMQN01013231">
    <property type="status" value="NOT_ANNOTATED_CDS"/>
    <property type="molecule type" value="Genomic_DNA"/>
</dbReference>